<keyword evidence="15" id="KW-0694">RNA-binding</keyword>
<dbReference type="GO" id="GO:0004930">
    <property type="term" value="F:G protein-coupled receptor activity"/>
    <property type="evidence" value="ECO:0007669"/>
    <property type="project" value="UniProtKB-KW"/>
</dbReference>
<keyword evidence="18" id="KW-0157">Chromophore</keyword>
<keyword evidence="7" id="KW-0600">Photoreceptor protein</keyword>
<keyword evidence="17 40" id="KW-1133">Transmembrane helix</keyword>
<evidence type="ECO:0000256" key="17">
    <source>
        <dbReference type="ARBA" id="ARBA00022989"/>
    </source>
</evidence>
<dbReference type="CDD" id="cd00063">
    <property type="entry name" value="FN3"/>
    <property type="match status" value="1"/>
</dbReference>
<evidence type="ECO:0000256" key="8">
    <source>
        <dbReference type="ARBA" id="ARBA00022552"/>
    </source>
</evidence>
<dbReference type="GO" id="GO:0043204">
    <property type="term" value="C:perikaryon"/>
    <property type="evidence" value="ECO:0007669"/>
    <property type="project" value="UniProtKB-SubCell"/>
</dbReference>
<dbReference type="AlphaFoldDB" id="A0A6B0R158"/>
<comment type="subcellular location">
    <subcellularLocation>
        <location evidence="3">Cell projection</location>
        <location evidence="3">Dendrite</location>
    </subcellularLocation>
    <subcellularLocation>
        <location evidence="1">Endoplasmic reticulum membrane</location>
        <topology evidence="1">Single-pass type I membrane protein</topology>
    </subcellularLocation>
    <subcellularLocation>
        <location evidence="2">Membrane</location>
        <topology evidence="2">Multi-pass membrane protein</topology>
    </subcellularLocation>
    <subcellularLocation>
        <location evidence="5">Nucleus</location>
        <location evidence="5">Nucleolus</location>
    </subcellularLocation>
    <subcellularLocation>
        <location evidence="4">Perikaryon</location>
    </subcellularLocation>
</comment>
<feature type="transmembrane region" description="Helical" evidence="40">
    <location>
        <begin position="535"/>
        <end position="556"/>
    </location>
</feature>
<evidence type="ECO:0000256" key="29">
    <source>
        <dbReference type="ARBA" id="ARBA00023319"/>
    </source>
</evidence>
<dbReference type="Gene3D" id="1.20.1070.10">
    <property type="entry name" value="Rhodopsin 7-helix transmembrane proteins"/>
    <property type="match status" value="1"/>
</dbReference>
<dbReference type="InterPro" id="IPR009000">
    <property type="entry name" value="Transl_B-barrel_sf"/>
</dbReference>
<evidence type="ECO:0000256" key="15">
    <source>
        <dbReference type="ARBA" id="ARBA00022884"/>
    </source>
</evidence>
<dbReference type="InterPro" id="IPR002962">
    <property type="entry name" value="Peropsin"/>
</dbReference>
<evidence type="ECO:0000256" key="25">
    <source>
        <dbReference type="ARBA" id="ARBA00023242"/>
    </source>
</evidence>
<dbReference type="EMBL" id="VBQZ03000008">
    <property type="protein sequence ID" value="MXQ81574.1"/>
    <property type="molecule type" value="Genomic_DNA"/>
</dbReference>
<evidence type="ECO:0000256" key="24">
    <source>
        <dbReference type="ARBA" id="ARBA00023224"/>
    </source>
</evidence>
<dbReference type="PRINTS" id="PR00237">
    <property type="entry name" value="GPCRRHODOPSN"/>
</dbReference>
<dbReference type="PROSITE" id="PS00238">
    <property type="entry name" value="OPSIN"/>
    <property type="match status" value="1"/>
</dbReference>
<evidence type="ECO:0000256" key="37">
    <source>
        <dbReference type="ARBA" id="ARBA00072887"/>
    </source>
</evidence>
<dbReference type="Pfam" id="PF13855">
    <property type="entry name" value="LRR_8"/>
    <property type="match status" value="2"/>
</dbReference>
<evidence type="ECO:0000256" key="39">
    <source>
        <dbReference type="SAM" id="MobiDB-lite"/>
    </source>
</evidence>
<dbReference type="Pfam" id="PF00001">
    <property type="entry name" value="7tm_1"/>
    <property type="match status" value="1"/>
</dbReference>
<dbReference type="InterPro" id="IPR038664">
    <property type="entry name" value="Gar1/Naf1_Cbf5-bd_sf"/>
</dbReference>
<dbReference type="SUPFAM" id="SSF52058">
    <property type="entry name" value="L domain-like"/>
    <property type="match status" value="1"/>
</dbReference>
<dbReference type="GO" id="GO:0007602">
    <property type="term" value="P:phototransduction"/>
    <property type="evidence" value="ECO:0007669"/>
    <property type="project" value="UniProtKB-KW"/>
</dbReference>
<keyword evidence="23" id="KW-0325">Glycoprotein</keyword>
<evidence type="ECO:0000256" key="4">
    <source>
        <dbReference type="ARBA" id="ARBA00004484"/>
    </source>
</evidence>
<evidence type="ECO:0000256" key="21">
    <source>
        <dbReference type="ARBA" id="ARBA00023157"/>
    </source>
</evidence>
<feature type="transmembrane region" description="Helical" evidence="40">
    <location>
        <begin position="463"/>
        <end position="486"/>
    </location>
</feature>
<organism evidence="44 45">
    <name type="scientific">Bos mutus</name>
    <name type="common">wild yak</name>
    <dbReference type="NCBI Taxonomy" id="72004"/>
    <lineage>
        <taxon>Eukaryota</taxon>
        <taxon>Metazoa</taxon>
        <taxon>Chordata</taxon>
        <taxon>Craniata</taxon>
        <taxon>Vertebrata</taxon>
        <taxon>Euteleostomi</taxon>
        <taxon>Mammalia</taxon>
        <taxon>Eutheria</taxon>
        <taxon>Laurasiatheria</taxon>
        <taxon>Artiodactyla</taxon>
        <taxon>Ruminantia</taxon>
        <taxon>Pecora</taxon>
        <taxon>Bovidae</taxon>
        <taxon>Bovinae</taxon>
        <taxon>Bos</taxon>
    </lineage>
</organism>
<dbReference type="InterPro" id="IPR007110">
    <property type="entry name" value="Ig-like_dom"/>
</dbReference>
<dbReference type="SUPFAM" id="SSF81321">
    <property type="entry name" value="Family A G protein-coupled receptor-like"/>
    <property type="match status" value="1"/>
</dbReference>
<keyword evidence="9" id="KW-0716">Sensory transduction</keyword>
<dbReference type="SMART" id="SM00369">
    <property type="entry name" value="LRR_TYP"/>
    <property type="match status" value="4"/>
</dbReference>
<feature type="region of interest" description="Disordered" evidence="39">
    <location>
        <begin position="987"/>
        <end position="1038"/>
    </location>
</feature>
<evidence type="ECO:0000256" key="16">
    <source>
        <dbReference type="ARBA" id="ARBA00022925"/>
    </source>
</evidence>
<comment type="function">
    <text evidence="34">May play a role in rpe physiology either by detecting light directly or by monitoring the concentration of retinoids or other photoreceptor-derived compounds.</text>
</comment>
<keyword evidence="20 40" id="KW-0472">Membrane</keyword>
<keyword evidence="14" id="KW-0256">Endoplasmic reticulum</keyword>
<evidence type="ECO:0000256" key="1">
    <source>
        <dbReference type="ARBA" id="ARBA00004115"/>
    </source>
</evidence>
<dbReference type="InterPro" id="IPR050125">
    <property type="entry name" value="GPCR_opsins"/>
</dbReference>
<dbReference type="InterPro" id="IPR007504">
    <property type="entry name" value="H/ACA_rnp_Gar1/Naf1"/>
</dbReference>
<dbReference type="InterPro" id="IPR027430">
    <property type="entry name" value="Retinal_BS"/>
</dbReference>
<dbReference type="Pfam" id="PF00041">
    <property type="entry name" value="fn3"/>
    <property type="match status" value="1"/>
</dbReference>
<keyword evidence="45" id="KW-1185">Reference proteome</keyword>
<evidence type="ECO:0000256" key="19">
    <source>
        <dbReference type="ARBA" id="ARBA00023040"/>
    </source>
</evidence>
<evidence type="ECO:0000256" key="14">
    <source>
        <dbReference type="ARBA" id="ARBA00022824"/>
    </source>
</evidence>
<keyword evidence="25" id="KW-0539">Nucleus</keyword>
<dbReference type="InterPro" id="IPR032675">
    <property type="entry name" value="LRR_dom_sf"/>
</dbReference>
<feature type="compositionally biased region" description="Polar residues" evidence="39">
    <location>
        <begin position="55"/>
        <end position="79"/>
    </location>
</feature>
<keyword evidence="8" id="KW-0698">rRNA processing</keyword>
<evidence type="ECO:0000256" key="10">
    <source>
        <dbReference type="ARBA" id="ARBA00022614"/>
    </source>
</evidence>
<proteinExistence type="inferred from homology"/>
<dbReference type="Gene3D" id="2.60.40.10">
    <property type="entry name" value="Immunoglobulins"/>
    <property type="match status" value="2"/>
</dbReference>
<evidence type="ECO:0000256" key="26">
    <source>
        <dbReference type="ARBA" id="ARBA00023273"/>
    </source>
</evidence>
<evidence type="ECO:0000313" key="44">
    <source>
        <dbReference type="EMBL" id="MXQ81574.1"/>
    </source>
</evidence>
<dbReference type="GO" id="GO:0007601">
    <property type="term" value="P:visual perception"/>
    <property type="evidence" value="ECO:0007669"/>
    <property type="project" value="UniProtKB-KW"/>
</dbReference>
<evidence type="ECO:0000256" key="28">
    <source>
        <dbReference type="ARBA" id="ARBA00023305"/>
    </source>
</evidence>
<sequence>MGTVLPTIVRTSKDPAETNDLKELRQALSLGSDADRSTFRQSAAQISLVDNWGSRKQLSSKRTASQSNNTARTSTQLATGTCWAAGRGADPDASHRQGQRRRAELPATSCFQGRRYCVSLPLLAVGANMSFRGGGRGGFNRGGGFGRGGSSNNHFRGGGGGNFRGGGGRGGFGRGGGRGGFNKGQDQGPPEQVVLLGEFLHPCEDDIVCKCTTDENKVPYFNAPVYLENKEQIGKVDEIFGQLRDFYFSVKLSENMKASSFKKLQKLSPKISKSRDCSRKPNVLNNRKKLCKILKFQSSSAYGHQCLFPAQLTLNVVSMWIRNLFLEHILKNWSFRTVELKYQRYAKMSVAEQAALPQKSMNKCFNILYNVRNFHFVYENISTLYHIFSLLCVRTQIKESEICKVGGDCFFISNDLNCYEKTKGTGVENLKGSTGNSHLNLYSFRGLKLTLNFQQKSTEHNIVAAYLITAGVISILSNIIVLGIFIKFKELRTPTNAIIINLAVTDIGVSSIGYPMSAASDLHGSWKFGYAGCQIYAGLNIFFGMASIGLLTVVAVDRYLTICHPDAGRRMTANTYISMILGAWTNGLFWALMPIIGWASYAPDPTGATCTINWRKNDVSFVSYTMMVVAINFIVPLTVMFYCYYHVTQSIKHHGTNNCTEYLNRDWSDQVDVTKMSVIMILMFLVAWSPYSIVCLWASFGDPKKIPPSMAIIAPLFAKSSTFYNPCIYVIANKKAVLCNDLDMNEVPTNFPVDTVKLRIERTVVRRIPAEAFYYLVELQYLWLTYNSVASLDVSSFYNLKHLHELRLDGNSLTAFPWTSLRDMPRLRTLDLHNNRITSVPKEAVRYLKNLTYLDLSSNRLTTLPPDFLESWSHLVTASSRSLDLPPRRIILGLQDNPWFCDCHISKIISLSKVADPAIVLLDPMMVCSEPERLTGILFQRAELEQCVKPSVMTSATQITSALGSNVLLRCDATGYPTPQLTWTRPDNSPVNYTATTPSTRISASTTMANRQSLSPDGKRSAKAEMGGGKLPPASASRGEELALLDRALWMEANATIENLQVVSETEESVILTWDTINTTQNSEVTVFYSKYGEKDLLLLNVNSSKNQVTINGLLPGWQYIACVCPKGMPPQKDQCVTFSTDRAAEGDSQEFFLMVLSGAACVAVLPLIFFLLYKVCKLQCKPDSLWEEDLAKETYIQFETLSPRSQSVGELWTRRPRAESEKLPLCSRSSVESPDY</sequence>
<comment type="caution">
    <text evidence="44">The sequence shown here is derived from an EMBL/GenBank/DDBJ whole genome shotgun (WGS) entry which is preliminary data.</text>
</comment>
<comment type="similarity">
    <text evidence="30">Belongs to the GAR1 family.</text>
</comment>
<dbReference type="InterPro" id="IPR017452">
    <property type="entry name" value="GPCR_Rhodpsn_7TM"/>
</dbReference>
<dbReference type="InterPro" id="IPR036179">
    <property type="entry name" value="Ig-like_dom_sf"/>
</dbReference>
<dbReference type="FunFam" id="2.40.10.230:FF:000001">
    <property type="entry name" value="H/ACA ribonucleoprotein complex subunit"/>
    <property type="match status" value="1"/>
</dbReference>
<dbReference type="CDD" id="cd15073">
    <property type="entry name" value="7tmA_Peropsin"/>
    <property type="match status" value="1"/>
</dbReference>
<evidence type="ECO:0000313" key="45">
    <source>
        <dbReference type="Proteomes" id="UP000322234"/>
    </source>
</evidence>
<dbReference type="GO" id="GO:0005789">
    <property type="term" value="C:endoplasmic reticulum membrane"/>
    <property type="evidence" value="ECO:0007669"/>
    <property type="project" value="UniProtKB-SubCell"/>
</dbReference>
<dbReference type="Gene3D" id="2.40.10.230">
    <property type="entry name" value="Probable tRNA pseudouridine synthase domain"/>
    <property type="match status" value="1"/>
</dbReference>
<evidence type="ECO:0000256" key="11">
    <source>
        <dbReference type="ARBA" id="ARBA00022692"/>
    </source>
</evidence>
<feature type="compositionally biased region" description="Gly residues" evidence="39">
    <location>
        <begin position="156"/>
        <end position="182"/>
    </location>
</feature>
<dbReference type="Pfam" id="PF13927">
    <property type="entry name" value="Ig_3"/>
    <property type="match status" value="1"/>
</dbReference>
<dbReference type="FunFam" id="1.20.1070.10:FF:000169">
    <property type="entry name" value="Retinal pigment epithelium-derived rhodopsin homolog"/>
    <property type="match status" value="1"/>
</dbReference>
<feature type="domain" description="Fibronectin type-III" evidence="43">
    <location>
        <begin position="1056"/>
        <end position="1144"/>
    </location>
</feature>
<feature type="transmembrane region" description="Helical" evidence="40">
    <location>
        <begin position="678"/>
        <end position="700"/>
    </location>
</feature>
<dbReference type="InterPro" id="IPR001611">
    <property type="entry name" value="Leu-rich_rpt"/>
</dbReference>
<dbReference type="PROSITE" id="PS00237">
    <property type="entry name" value="G_PROTEIN_RECEP_F1_1"/>
    <property type="match status" value="1"/>
</dbReference>
<evidence type="ECO:0000256" key="13">
    <source>
        <dbReference type="ARBA" id="ARBA00022737"/>
    </source>
</evidence>
<evidence type="ECO:0000256" key="20">
    <source>
        <dbReference type="ARBA" id="ARBA00023136"/>
    </source>
</evidence>
<dbReference type="GO" id="GO:0001522">
    <property type="term" value="P:pseudouridine synthesis"/>
    <property type="evidence" value="ECO:0007669"/>
    <property type="project" value="InterPro"/>
</dbReference>
<dbReference type="PANTHER" id="PTHR24240">
    <property type="entry name" value="OPSIN"/>
    <property type="match status" value="1"/>
</dbReference>
<feature type="compositionally biased region" description="Polar residues" evidence="39">
    <location>
        <begin position="987"/>
        <end position="1015"/>
    </location>
</feature>
<dbReference type="InterPro" id="IPR003591">
    <property type="entry name" value="Leu-rich_rpt_typical-subtyp"/>
</dbReference>
<dbReference type="GO" id="GO:0009881">
    <property type="term" value="F:photoreceptor activity"/>
    <property type="evidence" value="ECO:0007669"/>
    <property type="project" value="UniProtKB-KW"/>
</dbReference>
<dbReference type="PRINTS" id="PR01244">
    <property type="entry name" value="PEROPSIN"/>
</dbReference>
<keyword evidence="11 38" id="KW-0812">Transmembrane</keyword>
<gene>
    <name evidence="44" type="ORF">E5288_WYG011931</name>
</gene>
<dbReference type="InterPro" id="IPR013783">
    <property type="entry name" value="Ig-like_fold"/>
</dbReference>
<dbReference type="Gene3D" id="3.80.10.10">
    <property type="entry name" value="Ribonuclease Inhibitor"/>
    <property type="match status" value="1"/>
</dbReference>
<keyword evidence="26" id="KW-0966">Cell projection</keyword>
<dbReference type="GO" id="GO:0003723">
    <property type="term" value="F:RNA binding"/>
    <property type="evidence" value="ECO:0007669"/>
    <property type="project" value="UniProtKB-KW"/>
</dbReference>
<feature type="transmembrane region" description="Helical" evidence="40">
    <location>
        <begin position="1152"/>
        <end position="1174"/>
    </location>
</feature>
<dbReference type="SUPFAM" id="SSF48726">
    <property type="entry name" value="Immunoglobulin"/>
    <property type="match status" value="1"/>
</dbReference>
<comment type="similarity">
    <text evidence="38">Belongs to the G-protein coupled receptor 1 family.</text>
</comment>
<feature type="domain" description="Ig-like" evidence="42">
    <location>
        <begin position="950"/>
        <end position="985"/>
    </location>
</feature>
<evidence type="ECO:0000256" key="33">
    <source>
        <dbReference type="ARBA" id="ARBA00056292"/>
    </source>
</evidence>
<reference evidence="44" key="1">
    <citation type="submission" date="2019-10" db="EMBL/GenBank/DDBJ databases">
        <title>The sequence and de novo assembly of the wild yak genome.</title>
        <authorList>
            <person name="Liu Y."/>
        </authorList>
    </citation>
    <scope>NUCLEOTIDE SEQUENCE [LARGE SCALE GENOMIC DNA]</scope>
    <source>
        <strain evidence="44">WY2019</strain>
    </source>
</reference>
<evidence type="ECO:0000256" key="23">
    <source>
        <dbReference type="ARBA" id="ARBA00023180"/>
    </source>
</evidence>
<evidence type="ECO:0000256" key="32">
    <source>
        <dbReference type="ARBA" id="ARBA00041801"/>
    </source>
</evidence>
<keyword evidence="19 38" id="KW-0297">G-protein coupled receptor</keyword>
<feature type="transmembrane region" description="Helical" evidence="40">
    <location>
        <begin position="621"/>
        <end position="645"/>
    </location>
</feature>
<evidence type="ECO:0000256" key="35">
    <source>
        <dbReference type="ARBA" id="ARBA00058344"/>
    </source>
</evidence>
<dbReference type="Proteomes" id="UP000322234">
    <property type="component" value="Unassembled WGS sequence"/>
</dbReference>
<evidence type="ECO:0000256" key="12">
    <source>
        <dbReference type="ARBA" id="ARBA00022729"/>
    </source>
</evidence>
<keyword evidence="12" id="KW-0732">Signal</keyword>
<dbReference type="GO" id="GO:0031429">
    <property type="term" value="C:box H/ACA snoRNP complex"/>
    <property type="evidence" value="ECO:0007669"/>
    <property type="project" value="UniProtKB-ARBA"/>
</dbReference>
<evidence type="ECO:0000256" key="27">
    <source>
        <dbReference type="ARBA" id="ARBA00023274"/>
    </source>
</evidence>
<evidence type="ECO:0000259" key="42">
    <source>
        <dbReference type="PROSITE" id="PS50835"/>
    </source>
</evidence>
<evidence type="ECO:0000256" key="3">
    <source>
        <dbReference type="ARBA" id="ARBA00004279"/>
    </source>
</evidence>
<dbReference type="PROSITE" id="PS50853">
    <property type="entry name" value="FN3"/>
    <property type="match status" value="1"/>
</dbReference>
<evidence type="ECO:0000259" key="41">
    <source>
        <dbReference type="PROSITE" id="PS50262"/>
    </source>
</evidence>
<dbReference type="SUPFAM" id="SSF50447">
    <property type="entry name" value="Translation proteins"/>
    <property type="match status" value="1"/>
</dbReference>
<evidence type="ECO:0000256" key="22">
    <source>
        <dbReference type="ARBA" id="ARBA00023170"/>
    </source>
</evidence>
<comment type="function">
    <text evidence="33">Plays a role in the synapse formation and synaptic transmission between cone photoreceptor cells and retinal bipolar cells. Required for normal transmission of a light-evoked stimulus from the cone photoreceptor cells to the ON-bipolar cells and ON-ganglion cells in the inner retina. Required in retinal ON-bipolar cells for normal localization of the cation channel TRPM1 at dendrite tips. Seems to play a specific role in synaptic contacts made by ON-bipolar cells with cone photoreceptor pedicles. May also have a role in cone synapse formation. Might facilitate FGFR1 exit from the endoplasmic reticulum to the Golgi. Could be a regulator of the FGFRs.</text>
</comment>
<dbReference type="SUPFAM" id="SSF49265">
    <property type="entry name" value="Fibronectin type III"/>
    <property type="match status" value="1"/>
</dbReference>
<evidence type="ECO:0000256" key="40">
    <source>
        <dbReference type="SAM" id="Phobius"/>
    </source>
</evidence>
<feature type="compositionally biased region" description="Polar residues" evidence="39">
    <location>
        <begin position="1228"/>
        <end position="1237"/>
    </location>
</feature>
<evidence type="ECO:0000256" key="36">
    <source>
        <dbReference type="ARBA" id="ARBA00068066"/>
    </source>
</evidence>
<dbReference type="GO" id="GO:0006364">
    <property type="term" value="P:rRNA processing"/>
    <property type="evidence" value="ECO:0007669"/>
    <property type="project" value="UniProtKB-KW"/>
</dbReference>
<keyword evidence="6" id="KW-0690">Ribosome biogenesis</keyword>
<dbReference type="InterPro" id="IPR003961">
    <property type="entry name" value="FN3_dom"/>
</dbReference>
<evidence type="ECO:0000256" key="5">
    <source>
        <dbReference type="ARBA" id="ARBA00004604"/>
    </source>
</evidence>
<evidence type="ECO:0000256" key="30">
    <source>
        <dbReference type="ARBA" id="ARBA00038293"/>
    </source>
</evidence>
<evidence type="ECO:0000256" key="9">
    <source>
        <dbReference type="ARBA" id="ARBA00022606"/>
    </source>
</evidence>
<keyword evidence="13" id="KW-0677">Repeat</keyword>
<evidence type="ECO:0000256" key="7">
    <source>
        <dbReference type="ARBA" id="ARBA00022543"/>
    </source>
</evidence>
<keyword evidence="28" id="KW-0844">Vision</keyword>
<keyword evidence="22 38" id="KW-0675">Receptor</keyword>
<dbReference type="FunFam" id="2.60.40.10:FF:001368">
    <property type="entry name" value="Leucine rich repeat, Ig-like and transmembrane domains 3"/>
    <property type="match status" value="1"/>
</dbReference>
<name>A0A6B0R158_9CETA</name>
<evidence type="ECO:0000259" key="43">
    <source>
        <dbReference type="PROSITE" id="PS50853"/>
    </source>
</evidence>
<dbReference type="PROSITE" id="PS50835">
    <property type="entry name" value="IG_LIKE"/>
    <property type="match status" value="1"/>
</dbReference>
<feature type="transmembrane region" description="Helical" evidence="40">
    <location>
        <begin position="576"/>
        <end position="601"/>
    </location>
</feature>
<evidence type="ECO:0000256" key="34">
    <source>
        <dbReference type="ARBA" id="ARBA00057549"/>
    </source>
</evidence>
<accession>A0A6B0R158</accession>
<dbReference type="InterPro" id="IPR036116">
    <property type="entry name" value="FN3_sf"/>
</dbReference>
<feature type="region of interest" description="Disordered" evidence="39">
    <location>
        <begin position="150"/>
        <end position="187"/>
    </location>
</feature>
<keyword evidence="24 38" id="KW-0807">Transducer</keyword>
<evidence type="ECO:0000256" key="18">
    <source>
        <dbReference type="ARBA" id="ARBA00022991"/>
    </source>
</evidence>
<dbReference type="Pfam" id="PF04410">
    <property type="entry name" value="Gar1"/>
    <property type="match status" value="1"/>
</dbReference>
<dbReference type="PROSITE" id="PS50262">
    <property type="entry name" value="G_PROTEIN_RECEP_F1_2"/>
    <property type="match status" value="1"/>
</dbReference>
<dbReference type="InterPro" id="IPR000276">
    <property type="entry name" value="GPCR_Rhodpsn"/>
</dbReference>
<keyword evidence="10" id="KW-0433">Leucine-rich repeat</keyword>
<feature type="domain" description="G-protein coupled receptors family 1 profile" evidence="41">
    <location>
        <begin position="477"/>
        <end position="729"/>
    </location>
</feature>
<keyword evidence="29" id="KW-0393">Immunoglobulin domain</keyword>
<feature type="region of interest" description="Disordered" evidence="39">
    <location>
        <begin position="1209"/>
        <end position="1237"/>
    </location>
</feature>
<evidence type="ECO:0000256" key="2">
    <source>
        <dbReference type="ARBA" id="ARBA00004141"/>
    </source>
</evidence>
<comment type="function">
    <text evidence="35">Required for ribosome biogenesis and telomere maintenance. Part of the H/ACA small nucleolar ribonucleoprotein (H/ACA snoRNP) complex, which catalyzes pseudouridylation of rRNA. This involves the isomerization of uridine such that the ribose is subsequently attached to C5, instead of the normal N1. Each rRNA can contain up to 100 pseudouridine ('psi') residues, which may serve to stabilize the conformation of rRNAs. May also be required for correct processing or intranuclear trafficking of TERC, the RNA component of the telomerase reverse transcriptase (TERT) holoenzyme.</text>
</comment>
<feature type="region of interest" description="Disordered" evidence="39">
    <location>
        <begin position="55"/>
        <end position="103"/>
    </location>
</feature>
<keyword evidence="27" id="KW-0687">Ribonucleoprotein</keyword>
<feature type="compositionally biased region" description="Basic and acidic residues" evidence="39">
    <location>
        <begin position="1213"/>
        <end position="1223"/>
    </location>
</feature>
<evidence type="ECO:0000256" key="6">
    <source>
        <dbReference type="ARBA" id="ARBA00022517"/>
    </source>
</evidence>
<dbReference type="PROSITE" id="PS51450">
    <property type="entry name" value="LRR"/>
    <property type="match status" value="2"/>
</dbReference>
<feature type="transmembrane region" description="Helical" evidence="40">
    <location>
        <begin position="498"/>
        <end position="515"/>
    </location>
</feature>
<keyword evidence="21" id="KW-1015">Disulfide bond</keyword>
<evidence type="ECO:0000256" key="38">
    <source>
        <dbReference type="RuleBase" id="RU000688"/>
    </source>
</evidence>
<dbReference type="FunFam" id="3.80.10.10:FF:000058">
    <property type="entry name" value="immunoglobulin superfamily containing leucine-rich repeat protein 2"/>
    <property type="match status" value="1"/>
</dbReference>
<evidence type="ECO:0000256" key="31">
    <source>
        <dbReference type="ARBA" id="ARBA00039384"/>
    </source>
</evidence>
<keyword evidence="16" id="KW-0681">Retinal protein</keyword>
<dbReference type="GO" id="GO:0030425">
    <property type="term" value="C:dendrite"/>
    <property type="evidence" value="ECO:0007669"/>
    <property type="project" value="UniProtKB-SubCell"/>
</dbReference>
<protein>
    <recommendedName>
        <fullName evidence="31">H/ACA ribonucleoprotein complex subunit 1</fullName>
    </recommendedName>
    <alternativeName>
        <fullName evidence="36">Leucine-rich repeat, immunoglobulin-like domain and transmembrane domain-containing protein 3</fullName>
    </alternativeName>
    <alternativeName>
        <fullName evidence="32">Nucleolar protein family A member 1</fullName>
    </alternativeName>
    <alternativeName>
        <fullName evidence="37">Visual pigment-like receptor peropsin</fullName>
    </alternativeName>
</protein>